<dbReference type="GO" id="GO:0016788">
    <property type="term" value="F:hydrolase activity, acting on ester bonds"/>
    <property type="evidence" value="ECO:0007669"/>
    <property type="project" value="UniProtKB-ARBA"/>
</dbReference>
<dbReference type="InterPro" id="IPR057572">
    <property type="entry name" value="NonGDSL"/>
</dbReference>
<evidence type="ECO:0000256" key="1">
    <source>
        <dbReference type="SAM" id="SignalP"/>
    </source>
</evidence>
<dbReference type="RefSeq" id="WP_150039160.1">
    <property type="nucleotide sequence ID" value="NZ_OW485601.1"/>
</dbReference>
<protein>
    <submittedName>
        <fullName evidence="2">Uncharacterized protein</fullName>
    </submittedName>
</protein>
<accession>A0A5M6J126</accession>
<feature type="signal peptide" evidence="1">
    <location>
        <begin position="1"/>
        <end position="26"/>
    </location>
</feature>
<dbReference type="Pfam" id="PF25182">
    <property type="entry name" value="NonGDSL"/>
    <property type="match status" value="1"/>
</dbReference>
<feature type="chain" id="PRO_5024378705" evidence="1">
    <location>
        <begin position="27"/>
        <end position="261"/>
    </location>
</feature>
<name>A0A5M6J126_9PROT</name>
<dbReference type="Proteomes" id="UP000325255">
    <property type="component" value="Unassembled WGS sequence"/>
</dbReference>
<dbReference type="InterPro" id="IPR036514">
    <property type="entry name" value="SGNH_hydro_sf"/>
</dbReference>
<dbReference type="AlphaFoldDB" id="A0A5M6J126"/>
<organism evidence="2 3">
    <name type="scientific">Rhodovastum atsumiense</name>
    <dbReference type="NCBI Taxonomy" id="504468"/>
    <lineage>
        <taxon>Bacteria</taxon>
        <taxon>Pseudomonadati</taxon>
        <taxon>Pseudomonadota</taxon>
        <taxon>Alphaproteobacteria</taxon>
        <taxon>Acetobacterales</taxon>
        <taxon>Acetobacteraceae</taxon>
        <taxon>Rhodovastum</taxon>
    </lineage>
</organism>
<evidence type="ECO:0000313" key="2">
    <source>
        <dbReference type="EMBL" id="KAA5613777.1"/>
    </source>
</evidence>
<comment type="caution">
    <text evidence="2">The sequence shown here is derived from an EMBL/GenBank/DDBJ whole genome shotgun (WGS) entry which is preliminary data.</text>
</comment>
<evidence type="ECO:0000313" key="3">
    <source>
        <dbReference type="Proteomes" id="UP000325255"/>
    </source>
</evidence>
<dbReference type="SUPFAM" id="SSF52266">
    <property type="entry name" value="SGNH hydrolase"/>
    <property type="match status" value="1"/>
</dbReference>
<keyword evidence="1" id="KW-0732">Signal</keyword>
<keyword evidence="3" id="KW-1185">Reference proteome</keyword>
<dbReference type="OrthoDB" id="7203637at2"/>
<proteinExistence type="predicted"/>
<sequence length="261" mass="27113">MSGPGLWLARAMVLPALLLPATPLPAVPADPASAASTACPVPDEIGLSGIVLPAARAAVRRDHRLVVLALGDGSTLGKAAQGPEYSYPARLQARLRQALPGVDVSVVTRAAPHRTAAAVVRSLDADLAGTGARLVIWNAGTVEAGLGTDPLDLADDISAGIALIRATGADLILVDPQFAPSISRIVDLAPYREAVRRSGASNDVPVLDRYELMRSWSNSGLLDLDVTEPGRRVQVARQVFDCLAAALAEAILPALTHEDTP</sequence>
<gene>
    <name evidence="2" type="ORF">F1189_03095</name>
</gene>
<reference evidence="2 3" key="1">
    <citation type="submission" date="2019-09" db="EMBL/GenBank/DDBJ databases">
        <title>Genome sequence of Rhodovastum atsumiense, a diverse member of the Acetobacteraceae family of non-sulfur purple photosynthetic bacteria.</title>
        <authorList>
            <person name="Meyer T."/>
            <person name="Kyndt J."/>
        </authorList>
    </citation>
    <scope>NUCLEOTIDE SEQUENCE [LARGE SCALE GENOMIC DNA]</scope>
    <source>
        <strain evidence="2 3">DSM 21279</strain>
    </source>
</reference>
<dbReference type="EMBL" id="VWPK01000004">
    <property type="protein sequence ID" value="KAA5613777.1"/>
    <property type="molecule type" value="Genomic_DNA"/>
</dbReference>
<dbReference type="Gene3D" id="3.40.50.1110">
    <property type="entry name" value="SGNH hydrolase"/>
    <property type="match status" value="1"/>
</dbReference>